<feature type="transmembrane region" description="Helical" evidence="1">
    <location>
        <begin position="32"/>
        <end position="53"/>
    </location>
</feature>
<keyword evidence="1" id="KW-0472">Membrane</keyword>
<proteinExistence type="predicted"/>
<sequence length="86" mass="9725">MIIALIISGLVCQILQLCLIFIGMLLRQAPVILVSLPFGFLSLLFMMISVLLVRKDVEGLPERSLWERGREVVTPHREAPRNRAGR</sequence>
<accession>A0AA48P959</accession>
<evidence type="ECO:0000256" key="1">
    <source>
        <dbReference type="SAM" id="Phobius"/>
    </source>
</evidence>
<name>A0AA48P959_9SECO</name>
<keyword evidence="1" id="KW-1133">Transmembrane helix</keyword>
<keyword evidence="1" id="KW-0812">Transmembrane</keyword>
<dbReference type="EMBL" id="BK063000">
    <property type="protein sequence ID" value="DBA13329.1"/>
    <property type="molecule type" value="Genomic_RNA"/>
</dbReference>
<protein>
    <submittedName>
        <fullName evidence="2">ORFX protein</fullName>
    </submittedName>
</protein>
<organism evidence="2">
    <name type="scientific">Trifolium occidentale waikavirus</name>
    <dbReference type="NCBI Taxonomy" id="3027353"/>
    <lineage>
        <taxon>Viruses</taxon>
        <taxon>Riboviria</taxon>
        <taxon>Orthornavirae</taxon>
        <taxon>Pisuviricota</taxon>
        <taxon>Pisoniviricetes</taxon>
        <taxon>Picornavirales</taxon>
        <taxon>Secoviridae</taxon>
        <taxon>Waikavirus</taxon>
        <taxon>Actinidivirus</taxon>
        <taxon>Waikavirus trifoccidentale</taxon>
    </lineage>
</organism>
<feature type="transmembrane region" description="Helical" evidence="1">
    <location>
        <begin position="5"/>
        <end position="26"/>
    </location>
</feature>
<evidence type="ECO:0000313" key="2">
    <source>
        <dbReference type="EMBL" id="DBA13329.1"/>
    </source>
</evidence>
<reference evidence="2" key="1">
    <citation type="journal article" date="2023" name="Virology">
        <title>Broadening the host range and genetic diversity of waikaviruses.</title>
        <authorList>
            <person name="Sidharthan V.K."/>
            <person name="Rajeswari V."/>
            <person name="Baranwal V.K."/>
        </authorList>
    </citation>
    <scope>NUCLEOTIDE SEQUENCE</scope>
    <source>
        <strain evidence="2">Tri occ</strain>
    </source>
</reference>